<feature type="compositionally biased region" description="Low complexity" evidence="1">
    <location>
        <begin position="41"/>
        <end position="76"/>
    </location>
</feature>
<dbReference type="AlphaFoldDB" id="A0A5M6C2E2"/>
<sequence>MIDTRSPSPAHTAASRHTTHSAKSKSISSLPQPYLPSIHRLTPSTSIPGPSSSAASIKSGTLSRSSSLRSKMTSPSRAGSFRSKTTSPSRLPATDSVSYFPPFEAMGSDCGSDDEQEGESPRRSATVKKERRREPGHGHAKGRSLGSIAGMMSASLSWGLSSLACTSPPTEQHAHLRSTTHASSSSTSSIPIRSGLPISNTSDGDAVEALTRKFTPGKRRVLEPFTVHTNEADLDLSAAQHEVRQIKKRGDNVGLHKRRMRSEFVVEEMVLASSTLGESLSMGRRRKERAEAEEDDVGVVEALVDDTPSRPNRAQRRLRPTLQVPTLSFPNWRFPLPSPPVTCLSPDIPLDAFKTAIENPCSSTSTTTSPHTASPRREAEIQHRDRDSGVDMDPTSRYELDEIDDNLSPSPTTTTFSSSGYSESQPATPPKERDLSVLRHSPPLGRQEKKEKYDYLDIIHTSPNRGISEKEKEKETDRLQLTRTNSAFSNLSCETVKPRWTGGGEGEVTPKATRVWSMEKSMM</sequence>
<dbReference type="KEGG" id="ksn:43587938"/>
<proteinExistence type="predicted"/>
<dbReference type="Proteomes" id="UP000322225">
    <property type="component" value="Chromosome 12"/>
</dbReference>
<feature type="compositionally biased region" description="Low complexity" evidence="1">
    <location>
        <begin position="408"/>
        <end position="424"/>
    </location>
</feature>
<evidence type="ECO:0000256" key="1">
    <source>
        <dbReference type="SAM" id="MobiDB-lite"/>
    </source>
</evidence>
<feature type="compositionally biased region" description="Basic and acidic residues" evidence="1">
    <location>
        <begin position="375"/>
        <end position="400"/>
    </location>
</feature>
<reference evidence="2" key="2">
    <citation type="submission" date="2024-01" db="EMBL/GenBank/DDBJ databases">
        <title>Comparative genomics of Cryptococcus and Kwoniella reveals pathogenesis evolution and contrasting modes of karyotype evolution via chromosome fusion or intercentromeric recombination.</title>
        <authorList>
            <person name="Coelho M.A."/>
            <person name="David-Palma M."/>
            <person name="Shea T."/>
            <person name="Bowers K."/>
            <person name="McGinley-Smith S."/>
            <person name="Mohammad A.W."/>
            <person name="Gnirke A."/>
            <person name="Yurkov A.M."/>
            <person name="Nowrousian M."/>
            <person name="Sun S."/>
            <person name="Cuomo C.A."/>
            <person name="Heitman J."/>
        </authorList>
    </citation>
    <scope>NUCLEOTIDE SEQUENCE</scope>
    <source>
        <strain evidence="2">CBS 12478</strain>
    </source>
</reference>
<organism evidence="2 3">
    <name type="scientific">Kwoniella shandongensis</name>
    <dbReference type="NCBI Taxonomy" id="1734106"/>
    <lineage>
        <taxon>Eukaryota</taxon>
        <taxon>Fungi</taxon>
        <taxon>Dikarya</taxon>
        <taxon>Basidiomycota</taxon>
        <taxon>Agaricomycotina</taxon>
        <taxon>Tremellomycetes</taxon>
        <taxon>Tremellales</taxon>
        <taxon>Cryptococcaceae</taxon>
        <taxon>Kwoniella</taxon>
    </lineage>
</organism>
<evidence type="ECO:0000313" key="2">
    <source>
        <dbReference type="EMBL" id="WWD21968.1"/>
    </source>
</evidence>
<dbReference type="EMBL" id="CP144062">
    <property type="protein sequence ID" value="WWD21968.1"/>
    <property type="molecule type" value="Genomic_DNA"/>
</dbReference>
<evidence type="ECO:0000313" key="3">
    <source>
        <dbReference type="Proteomes" id="UP000322225"/>
    </source>
</evidence>
<feature type="compositionally biased region" description="Low complexity" evidence="1">
    <location>
        <begin position="179"/>
        <end position="189"/>
    </location>
</feature>
<reference evidence="2" key="1">
    <citation type="submission" date="2017-08" db="EMBL/GenBank/DDBJ databases">
        <authorList>
            <person name="Cuomo C."/>
            <person name="Billmyre B."/>
            <person name="Heitman J."/>
        </authorList>
    </citation>
    <scope>NUCLEOTIDE SEQUENCE</scope>
    <source>
        <strain evidence="2">CBS 12478</strain>
    </source>
</reference>
<gene>
    <name evidence="2" type="ORF">CI109_106456</name>
</gene>
<protein>
    <submittedName>
        <fullName evidence="2">Uncharacterized protein</fullName>
    </submittedName>
</protein>
<feature type="region of interest" description="Disordered" evidence="1">
    <location>
        <begin position="359"/>
        <end position="439"/>
    </location>
</feature>
<dbReference type="RefSeq" id="XP_031861809.1">
    <property type="nucleotide sequence ID" value="XM_032003811.1"/>
</dbReference>
<feature type="region of interest" description="Disordered" evidence="1">
    <location>
        <begin position="1"/>
        <end position="147"/>
    </location>
</feature>
<feature type="region of interest" description="Disordered" evidence="1">
    <location>
        <begin position="166"/>
        <end position="203"/>
    </location>
</feature>
<accession>A0A5M6C2E2</accession>
<name>A0A5M6C2E2_9TREE</name>
<keyword evidence="3" id="KW-1185">Reference proteome</keyword>
<dbReference type="OrthoDB" id="2596916at2759"/>
<dbReference type="GeneID" id="43587938"/>